<dbReference type="PROSITE" id="PS00108">
    <property type="entry name" value="PROTEIN_KINASE_ST"/>
    <property type="match status" value="1"/>
</dbReference>
<dbReference type="Pfam" id="PF13424">
    <property type="entry name" value="TPR_12"/>
    <property type="match status" value="3"/>
</dbReference>
<keyword evidence="1" id="KW-0677">Repeat</keyword>
<dbReference type="CDD" id="cd14014">
    <property type="entry name" value="STKc_PknB_like"/>
    <property type="match status" value="1"/>
</dbReference>
<dbReference type="GO" id="GO:0004674">
    <property type="term" value="F:protein serine/threonine kinase activity"/>
    <property type="evidence" value="ECO:0007669"/>
    <property type="project" value="UniProtKB-KW"/>
</dbReference>
<dbReference type="AlphaFoldDB" id="A0A1I2HSU4"/>
<evidence type="ECO:0000256" key="5">
    <source>
        <dbReference type="PROSITE-ProRule" id="PRU00339"/>
    </source>
</evidence>
<dbReference type="Gene3D" id="3.30.200.20">
    <property type="entry name" value="Phosphorylase Kinase, domain 1"/>
    <property type="match status" value="1"/>
</dbReference>
<dbReference type="InterPro" id="IPR017441">
    <property type="entry name" value="Protein_kinase_ATP_BS"/>
</dbReference>
<dbReference type="InterPro" id="IPR011009">
    <property type="entry name" value="Kinase-like_dom_sf"/>
</dbReference>
<dbReference type="STRING" id="54.SAMN02745121_08182"/>
<evidence type="ECO:0000256" key="2">
    <source>
        <dbReference type="ARBA" id="ARBA00022741"/>
    </source>
</evidence>
<protein>
    <submittedName>
        <fullName evidence="9">Serine/threonine protein kinase</fullName>
    </submittedName>
</protein>
<feature type="domain" description="Protein kinase" evidence="8">
    <location>
        <begin position="83"/>
        <end position="376"/>
    </location>
</feature>
<dbReference type="SMART" id="SM00028">
    <property type="entry name" value="TPR"/>
    <property type="match status" value="9"/>
</dbReference>
<keyword evidence="9" id="KW-0418">Kinase</keyword>
<feature type="repeat" description="TPR" evidence="5">
    <location>
        <begin position="836"/>
        <end position="869"/>
    </location>
</feature>
<dbReference type="SUPFAM" id="SSF56112">
    <property type="entry name" value="Protein kinase-like (PK-like)"/>
    <property type="match status" value="1"/>
</dbReference>
<sequence>MGCCASLKRPRRPGWYTAGPLESKEPSRPTLAASVSFDRTLAGPAQPTRPPSLADTRAETFVGDRRSGAGDRQIQHGQLIGRYMVLSPLGSGGMGVVYAAYDPQLDRKVALKLLHPEAVSASGATQSKLDGQERLLREAQAMARLHHPNVVAVHDVGKYDERIFIAMEFVEGGTLKQWLRARPRTRQEVLAVFTQAGRGLQAAHEAGLVHRDFKPDNVLVSDKGRAQVLDFGLAKQTEDGERPIPERPTTGGTVSLNTALTQVGAILGTPAYMSPEQHLGEATDARTDQFSFCVALYEALYGTPPFQGDSLVALANAVLSGEVAEAPRESYARVPPWLRKILLRGLAVDPADRYPSIAALLDDLARDPSSQRRRWLLAVGAAAAVALGAAGWAQLRARSDALCEAARDQLQGVWDPARKQQVQAAFAAAGDPAFTAQTWRRVEAALDLYAATWTSTQIVACRAAQGGAAVGDELGGLRSACLARRLNELRSVVDVLARADRQVVERAVNVVAGLGDLSACNDEEQLTSSVVPPPTEAVRAEASALRSRLDAARAEARSGQYGPGLSQVQAVVVEARALAYAPLLAEALLALGDLEAMSGRAREAEAAYSDAIRAAAEGRHPRAAAEAWVQLVDSIGGRQAQAERALGLRLAAEAALAWDGSDPVLQARFLTALARIRLNQGDAADAAELAGRARELLGDGGDVARQLERANVITMLGKAAYARGEFEVADGHYQSALAIRREALGPDHPDVASALNDLGDNDYARGRYAEARANLEQALALRTRVLGPEHPDISNTETSLGALFYATADYRAARDHYARAVAIRSAALGPDHPRTAGALMNLGNAEIVLGDLDRAYEHYEAARAIQERVLGPEHPELAYSLTNLGFVLRNFTKQDRLAESIRFYERALQIREKTLAPDDPTIGHTLDNLGEAQAAAGKLTQALDTLGRALQIREKAFGPDHPDVAATLLNLGDATARSGRPLEALALLRRALQILDRALGPDHPDVGLALIALAEVEVGVHDPAAAEHAERAVKLLEAAADVSPGDRAHAQFLLARALDDRPRALELATRARENYARDPNADPQARARVDAWLARQRRR</sequence>
<dbReference type="Pfam" id="PF13374">
    <property type="entry name" value="TPR_10"/>
    <property type="match status" value="1"/>
</dbReference>
<dbReference type="Proteomes" id="UP000199400">
    <property type="component" value="Unassembled WGS sequence"/>
</dbReference>
<reference evidence="10" key="1">
    <citation type="submission" date="2016-10" db="EMBL/GenBank/DDBJ databases">
        <authorList>
            <person name="Varghese N."/>
            <person name="Submissions S."/>
        </authorList>
    </citation>
    <scope>NUCLEOTIDE SEQUENCE [LARGE SCALE GENOMIC DNA]</scope>
    <source>
        <strain evidence="10">ATCC 25963</strain>
    </source>
</reference>
<accession>A0A1I2HSU4</accession>
<dbReference type="Pfam" id="PF00069">
    <property type="entry name" value="Pkinase"/>
    <property type="match status" value="1"/>
</dbReference>
<dbReference type="InterPro" id="IPR000719">
    <property type="entry name" value="Prot_kinase_dom"/>
</dbReference>
<feature type="region of interest" description="Disordered" evidence="7">
    <location>
        <begin position="8"/>
        <end position="31"/>
    </location>
</feature>
<dbReference type="PANTHER" id="PTHR45641">
    <property type="entry name" value="TETRATRICOPEPTIDE REPEAT PROTEIN (AFU_ORTHOLOGUE AFUA_6G03870)"/>
    <property type="match status" value="1"/>
</dbReference>
<keyword evidence="10" id="KW-1185">Reference proteome</keyword>
<evidence type="ECO:0000256" key="7">
    <source>
        <dbReference type="SAM" id="MobiDB-lite"/>
    </source>
</evidence>
<evidence type="ECO:0000256" key="4">
    <source>
        <dbReference type="ARBA" id="ARBA00022840"/>
    </source>
</evidence>
<proteinExistence type="predicted"/>
<keyword evidence="2 6" id="KW-0547">Nucleotide-binding</keyword>
<keyword evidence="4 6" id="KW-0067">ATP-binding</keyword>
<dbReference type="PROSITE" id="PS50005">
    <property type="entry name" value="TPR"/>
    <property type="match status" value="1"/>
</dbReference>
<dbReference type="Gene3D" id="1.25.40.10">
    <property type="entry name" value="Tetratricopeptide repeat domain"/>
    <property type="match status" value="2"/>
</dbReference>
<dbReference type="SUPFAM" id="SSF48452">
    <property type="entry name" value="TPR-like"/>
    <property type="match status" value="3"/>
</dbReference>
<organism evidence="9 10">
    <name type="scientific">Nannocystis exedens</name>
    <dbReference type="NCBI Taxonomy" id="54"/>
    <lineage>
        <taxon>Bacteria</taxon>
        <taxon>Pseudomonadati</taxon>
        <taxon>Myxococcota</taxon>
        <taxon>Polyangia</taxon>
        <taxon>Nannocystales</taxon>
        <taxon>Nannocystaceae</taxon>
        <taxon>Nannocystis</taxon>
    </lineage>
</organism>
<dbReference type="GO" id="GO:0005524">
    <property type="term" value="F:ATP binding"/>
    <property type="evidence" value="ECO:0007669"/>
    <property type="project" value="UniProtKB-UniRule"/>
</dbReference>
<feature type="binding site" evidence="6">
    <location>
        <position position="112"/>
    </location>
    <ligand>
        <name>ATP</name>
        <dbReference type="ChEBI" id="CHEBI:30616"/>
    </ligand>
</feature>
<evidence type="ECO:0000256" key="6">
    <source>
        <dbReference type="PROSITE-ProRule" id="PRU10141"/>
    </source>
</evidence>
<evidence type="ECO:0000259" key="8">
    <source>
        <dbReference type="PROSITE" id="PS50011"/>
    </source>
</evidence>
<dbReference type="InterPro" id="IPR019734">
    <property type="entry name" value="TPR_rpt"/>
</dbReference>
<dbReference type="EMBL" id="FOMX01000047">
    <property type="protein sequence ID" value="SFF32802.1"/>
    <property type="molecule type" value="Genomic_DNA"/>
</dbReference>
<keyword evidence="9" id="KW-0808">Transferase</keyword>
<keyword evidence="3 5" id="KW-0802">TPR repeat</keyword>
<gene>
    <name evidence="9" type="ORF">SAMN02745121_08182</name>
</gene>
<dbReference type="Gene3D" id="1.10.510.10">
    <property type="entry name" value="Transferase(Phosphotransferase) domain 1"/>
    <property type="match status" value="1"/>
</dbReference>
<name>A0A1I2HSU4_9BACT</name>
<evidence type="ECO:0000313" key="10">
    <source>
        <dbReference type="Proteomes" id="UP000199400"/>
    </source>
</evidence>
<dbReference type="PROSITE" id="PS00107">
    <property type="entry name" value="PROTEIN_KINASE_ATP"/>
    <property type="match status" value="1"/>
</dbReference>
<keyword evidence="9" id="KW-0723">Serine/threonine-protein kinase</keyword>
<dbReference type="InterPro" id="IPR008271">
    <property type="entry name" value="Ser/Thr_kinase_AS"/>
</dbReference>
<evidence type="ECO:0000256" key="1">
    <source>
        <dbReference type="ARBA" id="ARBA00022737"/>
    </source>
</evidence>
<dbReference type="PROSITE" id="PS50011">
    <property type="entry name" value="PROTEIN_KINASE_DOM"/>
    <property type="match status" value="1"/>
</dbReference>
<dbReference type="InterPro" id="IPR011990">
    <property type="entry name" value="TPR-like_helical_dom_sf"/>
</dbReference>
<evidence type="ECO:0000256" key="3">
    <source>
        <dbReference type="ARBA" id="ARBA00022803"/>
    </source>
</evidence>
<evidence type="ECO:0000313" key="9">
    <source>
        <dbReference type="EMBL" id="SFF32802.1"/>
    </source>
</evidence>
<dbReference type="PANTHER" id="PTHR45641:SF19">
    <property type="entry name" value="NEPHROCYSTIN-3"/>
    <property type="match status" value="1"/>
</dbReference>